<proteinExistence type="predicted"/>
<feature type="domain" description="DUF632" evidence="2">
    <location>
        <begin position="333"/>
        <end position="544"/>
    </location>
</feature>
<dbReference type="InterPro" id="IPR006868">
    <property type="entry name" value="DUF630"/>
</dbReference>
<dbReference type="Proteomes" id="UP000516437">
    <property type="component" value="Chromosome 1"/>
</dbReference>
<comment type="caution">
    <text evidence="4">The sequence shown here is derived from an EMBL/GenBank/DDBJ whole genome shotgun (WGS) entry which is preliminary data.</text>
</comment>
<dbReference type="InterPro" id="IPR006867">
    <property type="entry name" value="DUF632"/>
</dbReference>
<evidence type="ECO:0008006" key="6">
    <source>
        <dbReference type="Google" id="ProtNLM"/>
    </source>
</evidence>
<feature type="compositionally biased region" description="Low complexity" evidence="1">
    <location>
        <begin position="106"/>
        <end position="115"/>
    </location>
</feature>
<feature type="region of interest" description="Disordered" evidence="1">
    <location>
        <begin position="91"/>
        <end position="168"/>
    </location>
</feature>
<accession>A0A6A1WSM0</accession>
<sequence>MGAASSKIEEDKALQLCRERKKFVRQALDGRCSIAAAHVMYIQSLKNTGTAIRKFIEPEAPIESSLYTTSTSATPEPLALTDKSLSRFSFSSPSASQPVDATEAISPSSSPPNSSQFQVNHMTFRGASSEKIEEKPSLPVTQTLTSSSTPLNNTPYSTERPETSFEVSSPIPGNDPWDYFGLFHPTDHQFSFQHGKEINQGLENVDDLRRLTEEEGIPQLEDEGEEASFDETEESQDSEDEFSEPSTNTLVRSFENLNRIHDQSGDNSSSSMPSARNVALKTQFMNGETKGKSPDLSPLRDTSKLVIALPTEGDETPLEEEIIDSKIDGKDFISSIREIEILFIKASESGKEVPRMLEANKLHFRPIFLGKERGGSTTSTFLKFCFSCGEDPTQVQEEPAQNSMKYLTWHRTLSSRSTSSRNPLGANSKENIEDLTGNLFDNYCMISGSHASTLDRLYAWERKLYDEVKASGVVRREYDLKCKLLRHLESSGEGSHKVDKVRAVVKDLHSRIRVAIHRIDSISKRVEDLRDKELQPQLEELIEGKWIGRIDLPLGLL</sequence>
<dbReference type="Pfam" id="PF04783">
    <property type="entry name" value="DUF630"/>
    <property type="match status" value="1"/>
</dbReference>
<evidence type="ECO:0000259" key="3">
    <source>
        <dbReference type="Pfam" id="PF04783"/>
    </source>
</evidence>
<evidence type="ECO:0000313" key="4">
    <source>
        <dbReference type="EMBL" id="KAB1226798.1"/>
    </source>
</evidence>
<feature type="domain" description="DUF630" evidence="3">
    <location>
        <begin position="1"/>
        <end position="59"/>
    </location>
</feature>
<organism evidence="4 5">
    <name type="scientific">Morella rubra</name>
    <name type="common">Chinese bayberry</name>
    <dbReference type="NCBI Taxonomy" id="262757"/>
    <lineage>
        <taxon>Eukaryota</taxon>
        <taxon>Viridiplantae</taxon>
        <taxon>Streptophyta</taxon>
        <taxon>Embryophyta</taxon>
        <taxon>Tracheophyta</taxon>
        <taxon>Spermatophyta</taxon>
        <taxon>Magnoliopsida</taxon>
        <taxon>eudicotyledons</taxon>
        <taxon>Gunneridae</taxon>
        <taxon>Pentapetalae</taxon>
        <taxon>rosids</taxon>
        <taxon>fabids</taxon>
        <taxon>Fagales</taxon>
        <taxon>Myricaceae</taxon>
        <taxon>Morella</taxon>
    </lineage>
</organism>
<dbReference type="PANTHER" id="PTHR21450:SF6">
    <property type="entry name" value="EXPRESSED PROTEIN"/>
    <property type="match status" value="1"/>
</dbReference>
<feature type="region of interest" description="Disordered" evidence="1">
    <location>
        <begin position="215"/>
        <end position="247"/>
    </location>
</feature>
<dbReference type="OrthoDB" id="694308at2759"/>
<keyword evidence="5" id="KW-1185">Reference proteome</keyword>
<dbReference type="EMBL" id="RXIC02000019">
    <property type="protein sequence ID" value="KAB1226798.1"/>
    <property type="molecule type" value="Genomic_DNA"/>
</dbReference>
<protein>
    <recommendedName>
        <fullName evidence="6">DUF632 domain-containing protein</fullName>
    </recommendedName>
</protein>
<feature type="compositionally biased region" description="Low complexity" evidence="1">
    <location>
        <begin position="137"/>
        <end position="158"/>
    </location>
</feature>
<name>A0A6A1WSM0_9ROSI</name>
<evidence type="ECO:0000256" key="1">
    <source>
        <dbReference type="SAM" id="MobiDB-lite"/>
    </source>
</evidence>
<feature type="compositionally biased region" description="Acidic residues" evidence="1">
    <location>
        <begin position="215"/>
        <end position="243"/>
    </location>
</feature>
<reference evidence="4 5" key="1">
    <citation type="journal article" date="2019" name="Plant Biotechnol. J.">
        <title>The red bayberry genome and genetic basis of sex determination.</title>
        <authorList>
            <person name="Jia H.M."/>
            <person name="Jia H.J."/>
            <person name="Cai Q.L."/>
            <person name="Wang Y."/>
            <person name="Zhao H.B."/>
            <person name="Yang W.F."/>
            <person name="Wang G.Y."/>
            <person name="Li Y.H."/>
            <person name="Zhan D.L."/>
            <person name="Shen Y.T."/>
            <person name="Niu Q.F."/>
            <person name="Chang L."/>
            <person name="Qiu J."/>
            <person name="Zhao L."/>
            <person name="Xie H.B."/>
            <person name="Fu W.Y."/>
            <person name="Jin J."/>
            <person name="Li X.W."/>
            <person name="Jiao Y."/>
            <person name="Zhou C.C."/>
            <person name="Tu T."/>
            <person name="Chai C.Y."/>
            <person name="Gao J.L."/>
            <person name="Fan L.J."/>
            <person name="van de Weg E."/>
            <person name="Wang J.Y."/>
            <person name="Gao Z.S."/>
        </authorList>
    </citation>
    <scope>NUCLEOTIDE SEQUENCE [LARGE SCALE GENOMIC DNA]</scope>
    <source>
        <tissue evidence="4">Leaves</tissue>
    </source>
</reference>
<dbReference type="PANTHER" id="PTHR21450">
    <property type="entry name" value="PROTEIN ALTERED PHOSPHATE STARVATION RESPONSE 1"/>
    <property type="match status" value="1"/>
</dbReference>
<evidence type="ECO:0000259" key="2">
    <source>
        <dbReference type="Pfam" id="PF04782"/>
    </source>
</evidence>
<evidence type="ECO:0000313" key="5">
    <source>
        <dbReference type="Proteomes" id="UP000516437"/>
    </source>
</evidence>
<dbReference type="Pfam" id="PF04782">
    <property type="entry name" value="DUF632"/>
    <property type="match status" value="1"/>
</dbReference>
<dbReference type="AlphaFoldDB" id="A0A6A1WSM0"/>
<gene>
    <name evidence="4" type="ORF">CJ030_MR1G021670</name>
</gene>